<evidence type="ECO:0000313" key="4">
    <source>
        <dbReference type="Proteomes" id="UP001580407"/>
    </source>
</evidence>
<name>A0ABV5B196_9BACL</name>
<keyword evidence="4" id="KW-1185">Reference proteome</keyword>
<gene>
    <name evidence="3" type="ORF">ACE3NQ_00880</name>
</gene>
<protein>
    <submittedName>
        <fullName evidence="3">Uncharacterized protein</fullName>
    </submittedName>
</protein>
<reference evidence="3 4" key="1">
    <citation type="submission" date="2024-09" db="EMBL/GenBank/DDBJ databases">
        <authorList>
            <person name="Ruan L."/>
        </authorList>
    </citation>
    <scope>NUCLEOTIDE SEQUENCE [LARGE SCALE GENOMIC DNA]</scope>
    <source>
        <strain evidence="3 4">D33</strain>
    </source>
</reference>
<sequence length="245" mass="27397">MNKYLHICGTMSMAALLLCAAPMMQIHASEVHPPQDVRKEKTAPEVKTGPGEKNVPEHKGSHWYFMNEVAKVLGITPQELSAEMEKGSTLAEIAKKRQGWSEEQLVAKLVPMLNARVDELVKQGQLTADEAKARKALGAAWVKQAVNKPLRELHSFHRPWSRGWRVGVDRAAVARILNLTAAQLETELRKGNSIAEIAQKRGIGEEELLRKLKEEMTGDLKRMINRKAPITFERTPSNARKTVAE</sequence>
<accession>A0ABV5B196</accession>
<evidence type="ECO:0000313" key="3">
    <source>
        <dbReference type="EMBL" id="MFB5679463.1"/>
    </source>
</evidence>
<proteinExistence type="predicted"/>
<feature type="signal peptide" evidence="2">
    <location>
        <begin position="1"/>
        <end position="28"/>
    </location>
</feature>
<feature type="region of interest" description="Disordered" evidence="1">
    <location>
        <begin position="30"/>
        <end position="58"/>
    </location>
</feature>
<evidence type="ECO:0000256" key="2">
    <source>
        <dbReference type="SAM" id="SignalP"/>
    </source>
</evidence>
<dbReference type="RefSeq" id="WP_375523304.1">
    <property type="nucleotide sequence ID" value="NZ_JBHILM010000001.1"/>
</dbReference>
<evidence type="ECO:0000256" key="1">
    <source>
        <dbReference type="SAM" id="MobiDB-lite"/>
    </source>
</evidence>
<comment type="caution">
    <text evidence="3">The sequence shown here is derived from an EMBL/GenBank/DDBJ whole genome shotgun (WGS) entry which is preliminary data.</text>
</comment>
<feature type="chain" id="PRO_5046869554" evidence="2">
    <location>
        <begin position="29"/>
        <end position="245"/>
    </location>
</feature>
<keyword evidence="2" id="KW-0732">Signal</keyword>
<dbReference type="EMBL" id="JBHILM010000001">
    <property type="protein sequence ID" value="MFB5679463.1"/>
    <property type="molecule type" value="Genomic_DNA"/>
</dbReference>
<feature type="compositionally biased region" description="Basic and acidic residues" evidence="1">
    <location>
        <begin position="30"/>
        <end position="44"/>
    </location>
</feature>
<dbReference type="Proteomes" id="UP001580407">
    <property type="component" value="Unassembled WGS sequence"/>
</dbReference>
<organism evidence="3 4">
    <name type="scientific">Paenibacillus terreus</name>
    <dbReference type="NCBI Taxonomy" id="1387834"/>
    <lineage>
        <taxon>Bacteria</taxon>
        <taxon>Bacillati</taxon>
        <taxon>Bacillota</taxon>
        <taxon>Bacilli</taxon>
        <taxon>Bacillales</taxon>
        <taxon>Paenibacillaceae</taxon>
        <taxon>Paenibacillus</taxon>
    </lineage>
</organism>